<proteinExistence type="inferred from homology"/>
<protein>
    <recommendedName>
        <fullName evidence="8">Tyrosine-protein kinase</fullName>
        <ecNumber evidence="8">2.7.10.2</ecNumber>
    </recommendedName>
</protein>
<evidence type="ECO:0000259" key="10">
    <source>
        <dbReference type="PROSITE" id="PS50001"/>
    </source>
</evidence>
<dbReference type="PROSITE" id="PS50011">
    <property type="entry name" value="PROTEIN_KINASE_DOM"/>
    <property type="match status" value="1"/>
</dbReference>
<organism evidence="12 13">
    <name type="scientific">Trichostrongylus colubriformis</name>
    <name type="common">Black scour worm</name>
    <dbReference type="NCBI Taxonomy" id="6319"/>
    <lineage>
        <taxon>Eukaryota</taxon>
        <taxon>Metazoa</taxon>
        <taxon>Ecdysozoa</taxon>
        <taxon>Nematoda</taxon>
        <taxon>Chromadorea</taxon>
        <taxon>Rhabditida</taxon>
        <taxon>Rhabditina</taxon>
        <taxon>Rhabditomorpha</taxon>
        <taxon>Strongyloidea</taxon>
        <taxon>Trichostrongylidae</taxon>
        <taxon>Trichostrongylus</taxon>
    </lineage>
</organism>
<keyword evidence="3 8" id="KW-0418">Kinase</keyword>
<feature type="compositionally biased region" description="Basic residues" evidence="9">
    <location>
        <begin position="485"/>
        <end position="499"/>
    </location>
</feature>
<dbReference type="Gene3D" id="3.30.505.10">
    <property type="entry name" value="SH2 domain"/>
    <property type="match status" value="1"/>
</dbReference>
<dbReference type="SMART" id="SM00219">
    <property type="entry name" value="TyrKc"/>
    <property type="match status" value="1"/>
</dbReference>
<dbReference type="CDD" id="cd00192">
    <property type="entry name" value="PTKc"/>
    <property type="match status" value="1"/>
</dbReference>
<dbReference type="InterPro" id="IPR000719">
    <property type="entry name" value="Prot_kinase_dom"/>
</dbReference>
<dbReference type="Gene3D" id="3.30.200.20">
    <property type="entry name" value="Phosphorylase Kinase, domain 1"/>
    <property type="match status" value="1"/>
</dbReference>
<evidence type="ECO:0000259" key="11">
    <source>
        <dbReference type="PROSITE" id="PS50011"/>
    </source>
</evidence>
<keyword evidence="1 8" id="KW-0808">Transferase</keyword>
<dbReference type="InterPro" id="IPR035849">
    <property type="entry name" value="Fes/Fps/Fer_SH2"/>
</dbReference>
<keyword evidence="7" id="KW-0727">SH2 domain</keyword>
<keyword evidence="5 8" id="KW-0829">Tyrosine-protein kinase</keyword>
<dbReference type="InterPro" id="IPR000980">
    <property type="entry name" value="SH2"/>
</dbReference>
<dbReference type="InterPro" id="IPR008266">
    <property type="entry name" value="Tyr_kinase_AS"/>
</dbReference>
<evidence type="ECO:0000256" key="3">
    <source>
        <dbReference type="ARBA" id="ARBA00022777"/>
    </source>
</evidence>
<feature type="domain" description="SH2" evidence="10">
    <location>
        <begin position="24"/>
        <end position="121"/>
    </location>
</feature>
<dbReference type="InterPro" id="IPR036860">
    <property type="entry name" value="SH2_dom_sf"/>
</dbReference>
<evidence type="ECO:0000256" key="2">
    <source>
        <dbReference type="ARBA" id="ARBA00022741"/>
    </source>
</evidence>
<dbReference type="CDD" id="cd10361">
    <property type="entry name" value="SH2_Fps_family"/>
    <property type="match status" value="1"/>
</dbReference>
<feature type="domain" description="Protein kinase" evidence="11">
    <location>
        <begin position="136"/>
        <end position="410"/>
    </location>
</feature>
<name>A0AAN8G8M4_TRICO</name>
<dbReference type="PROSITE" id="PS50001">
    <property type="entry name" value="SH2"/>
    <property type="match status" value="1"/>
</dbReference>
<dbReference type="Pfam" id="PF00017">
    <property type="entry name" value="SH2"/>
    <property type="match status" value="1"/>
</dbReference>
<dbReference type="InterPro" id="IPR001245">
    <property type="entry name" value="Ser-Thr/Tyr_kinase_cat_dom"/>
</dbReference>
<gene>
    <name evidence="12" type="ORF">GCK32_008286</name>
</gene>
<dbReference type="Pfam" id="PF07714">
    <property type="entry name" value="PK_Tyr_Ser-Thr"/>
    <property type="match status" value="1"/>
</dbReference>
<evidence type="ECO:0000313" key="13">
    <source>
        <dbReference type="Proteomes" id="UP001331761"/>
    </source>
</evidence>
<comment type="caution">
    <text evidence="12">The sequence shown here is derived from an EMBL/GenBank/DDBJ whole genome shotgun (WGS) entry which is preliminary data.</text>
</comment>
<dbReference type="PANTHER" id="PTHR24418">
    <property type="entry name" value="TYROSINE-PROTEIN KINASE"/>
    <property type="match status" value="1"/>
</dbReference>
<comment type="similarity">
    <text evidence="8">Belongs to the protein kinase superfamily. Tyr protein kinase family.</text>
</comment>
<dbReference type="InterPro" id="IPR050198">
    <property type="entry name" value="Non-receptor_tyrosine_kinases"/>
</dbReference>
<dbReference type="GO" id="GO:0005524">
    <property type="term" value="F:ATP binding"/>
    <property type="evidence" value="ECO:0007669"/>
    <property type="project" value="UniProtKB-KW"/>
</dbReference>
<accession>A0AAN8G8M4</accession>
<evidence type="ECO:0000256" key="4">
    <source>
        <dbReference type="ARBA" id="ARBA00022840"/>
    </source>
</evidence>
<keyword evidence="4 8" id="KW-0067">ATP-binding</keyword>
<dbReference type="PROSITE" id="PS00109">
    <property type="entry name" value="PROTEIN_KINASE_TYR"/>
    <property type="match status" value="1"/>
</dbReference>
<evidence type="ECO:0000313" key="12">
    <source>
        <dbReference type="EMBL" id="KAK5979178.1"/>
    </source>
</evidence>
<evidence type="ECO:0000256" key="9">
    <source>
        <dbReference type="SAM" id="MobiDB-lite"/>
    </source>
</evidence>
<feature type="region of interest" description="Disordered" evidence="9">
    <location>
        <begin position="443"/>
        <end position="499"/>
    </location>
</feature>
<evidence type="ECO:0000256" key="8">
    <source>
        <dbReference type="RuleBase" id="RU362096"/>
    </source>
</evidence>
<dbReference type="InterPro" id="IPR020635">
    <property type="entry name" value="Tyr_kinase_cat_dom"/>
</dbReference>
<evidence type="ECO:0000256" key="5">
    <source>
        <dbReference type="ARBA" id="ARBA00023137"/>
    </source>
</evidence>
<feature type="compositionally biased region" description="Basic and acidic residues" evidence="9">
    <location>
        <begin position="465"/>
        <end position="482"/>
    </location>
</feature>
<dbReference type="AlphaFoldDB" id="A0AAN8G8M4"/>
<keyword evidence="13" id="KW-1185">Reference proteome</keyword>
<dbReference type="PRINTS" id="PR00109">
    <property type="entry name" value="TYRKINASE"/>
</dbReference>
<dbReference type="SUPFAM" id="SSF56112">
    <property type="entry name" value="Protein kinase-like (PK-like)"/>
    <property type="match status" value="1"/>
</dbReference>
<sequence length="499" mass="57271">MNHWAKRTFLLDKFFKGDLEHQIWYHGFRPRKDVVALLKEPGDFLVRATDSRNMPEIVISVLNDKKELVNLTIKCDQNKLWQLGVLRKSTKAVPRFPQVAELINYYKDHKLPGHAKLKHGITRPTWLIKHEHVTFDKDKDLLGKGNFCNVYKGTLTRTPDEKITVAVKICHEGSVSKGFQETKEARDQMLSEAQMMSYYVHNHIIEMFGVACDHPPILIVMEYCPGGDLQSHLKKQKSAIEVGERIVYTIEAARGMRYLHKKNCIHRDLAARNCLISAKGSMKIADFGLSKMVNDLEKQEKEKDEQDKDEPSPQIPLRWMAPESLKRPMKFSTKTDVWSFGIMLYEIFNCGVKPWPDDPPKKIATMIRKCHMPPMPDGTPEEVKQLTSQIWVLDPAARPTMSQVCSTLFGIMKTYRPPPADKFTLNTIPGVSRAAVDAPITMEETADNTDEEPLALKPVSSVERNTFDSHHTTQDRTEDSTRARIALRARERRTKRDRK</sequence>
<comment type="catalytic activity">
    <reaction evidence="6 8">
        <text>L-tyrosyl-[protein] + ATP = O-phospho-L-tyrosyl-[protein] + ADP + H(+)</text>
        <dbReference type="Rhea" id="RHEA:10596"/>
        <dbReference type="Rhea" id="RHEA-COMP:10136"/>
        <dbReference type="Rhea" id="RHEA-COMP:20101"/>
        <dbReference type="ChEBI" id="CHEBI:15378"/>
        <dbReference type="ChEBI" id="CHEBI:30616"/>
        <dbReference type="ChEBI" id="CHEBI:46858"/>
        <dbReference type="ChEBI" id="CHEBI:61978"/>
        <dbReference type="ChEBI" id="CHEBI:456216"/>
        <dbReference type="EC" id="2.7.10.2"/>
    </reaction>
</comment>
<dbReference type="EC" id="2.7.10.2" evidence="8"/>
<evidence type="ECO:0000256" key="1">
    <source>
        <dbReference type="ARBA" id="ARBA00022679"/>
    </source>
</evidence>
<reference evidence="12 13" key="1">
    <citation type="submission" date="2019-10" db="EMBL/GenBank/DDBJ databases">
        <title>Assembly and Annotation for the nematode Trichostrongylus colubriformis.</title>
        <authorList>
            <person name="Martin J."/>
        </authorList>
    </citation>
    <scope>NUCLEOTIDE SEQUENCE [LARGE SCALE GENOMIC DNA]</scope>
    <source>
        <strain evidence="12">G859</strain>
        <tissue evidence="12">Whole worm</tissue>
    </source>
</reference>
<evidence type="ECO:0000256" key="7">
    <source>
        <dbReference type="PROSITE-ProRule" id="PRU00191"/>
    </source>
</evidence>
<dbReference type="Proteomes" id="UP001331761">
    <property type="component" value="Unassembled WGS sequence"/>
</dbReference>
<evidence type="ECO:0000256" key="6">
    <source>
        <dbReference type="ARBA" id="ARBA00051245"/>
    </source>
</evidence>
<feature type="compositionally biased region" description="Acidic residues" evidence="9">
    <location>
        <begin position="444"/>
        <end position="453"/>
    </location>
</feature>
<dbReference type="Gene3D" id="1.10.510.10">
    <property type="entry name" value="Transferase(Phosphotransferase) domain 1"/>
    <property type="match status" value="1"/>
</dbReference>
<dbReference type="InterPro" id="IPR011009">
    <property type="entry name" value="Kinase-like_dom_sf"/>
</dbReference>
<dbReference type="EMBL" id="WIXE01008589">
    <property type="protein sequence ID" value="KAK5979178.1"/>
    <property type="molecule type" value="Genomic_DNA"/>
</dbReference>
<dbReference type="SMART" id="SM00252">
    <property type="entry name" value="SH2"/>
    <property type="match status" value="1"/>
</dbReference>
<keyword evidence="2 8" id="KW-0547">Nucleotide-binding</keyword>
<dbReference type="GO" id="GO:0004715">
    <property type="term" value="F:non-membrane spanning protein tyrosine kinase activity"/>
    <property type="evidence" value="ECO:0007669"/>
    <property type="project" value="UniProtKB-EC"/>
</dbReference>
<dbReference type="SUPFAM" id="SSF55550">
    <property type="entry name" value="SH2 domain"/>
    <property type="match status" value="1"/>
</dbReference>